<evidence type="ECO:0000256" key="5">
    <source>
        <dbReference type="ARBA" id="ARBA00023136"/>
    </source>
</evidence>
<comment type="subcellular location">
    <subcellularLocation>
        <location evidence="1">Cell membrane</location>
        <topology evidence="1">Multi-pass membrane protein</topology>
    </subcellularLocation>
</comment>
<name>A0A4R6GJ53_9BURK</name>
<dbReference type="Proteomes" id="UP000294737">
    <property type="component" value="Unassembled WGS sequence"/>
</dbReference>
<feature type="transmembrane region" description="Helical" evidence="6">
    <location>
        <begin position="666"/>
        <end position="686"/>
    </location>
</feature>
<evidence type="ECO:0000259" key="7">
    <source>
        <dbReference type="Pfam" id="PF03176"/>
    </source>
</evidence>
<reference evidence="8 9" key="1">
    <citation type="submission" date="2019-03" db="EMBL/GenBank/DDBJ databases">
        <title>Genomic Encyclopedia of Type Strains, Phase IV (KMG-IV): sequencing the most valuable type-strain genomes for metagenomic binning, comparative biology and taxonomic classification.</title>
        <authorList>
            <person name="Goeker M."/>
        </authorList>
    </citation>
    <scope>NUCLEOTIDE SEQUENCE [LARGE SCALE GENOMIC DNA]</scope>
    <source>
        <strain evidence="8 9">DSM 18555</strain>
    </source>
</reference>
<dbReference type="AlphaFoldDB" id="A0A4R6GJ53"/>
<evidence type="ECO:0000313" key="8">
    <source>
        <dbReference type="EMBL" id="TDN94175.1"/>
    </source>
</evidence>
<comment type="caution">
    <text evidence="8">The sequence shown here is derived from an EMBL/GenBank/DDBJ whole genome shotgun (WGS) entry which is preliminary data.</text>
</comment>
<keyword evidence="9" id="KW-1185">Reference proteome</keyword>
<keyword evidence="2" id="KW-1003">Cell membrane</keyword>
<evidence type="ECO:0000256" key="3">
    <source>
        <dbReference type="ARBA" id="ARBA00022692"/>
    </source>
</evidence>
<feature type="transmembrane region" description="Helical" evidence="6">
    <location>
        <begin position="21"/>
        <end position="39"/>
    </location>
</feature>
<feature type="transmembrane region" description="Helical" evidence="6">
    <location>
        <begin position="363"/>
        <end position="380"/>
    </location>
</feature>
<dbReference type="RefSeq" id="WP_112990820.1">
    <property type="nucleotide sequence ID" value="NZ_PTLZ01000001.1"/>
</dbReference>
<dbReference type="InterPro" id="IPR004869">
    <property type="entry name" value="MMPL_dom"/>
</dbReference>
<feature type="transmembrane region" description="Helical" evidence="6">
    <location>
        <begin position="769"/>
        <end position="788"/>
    </location>
</feature>
<keyword evidence="3 6" id="KW-0812">Transmembrane</keyword>
<dbReference type="GO" id="GO:0005886">
    <property type="term" value="C:plasma membrane"/>
    <property type="evidence" value="ECO:0007669"/>
    <property type="project" value="UniProtKB-SubCell"/>
</dbReference>
<keyword evidence="4 6" id="KW-1133">Transmembrane helix</keyword>
<proteinExistence type="predicted"/>
<evidence type="ECO:0000256" key="6">
    <source>
        <dbReference type="SAM" id="Phobius"/>
    </source>
</evidence>
<feature type="transmembrane region" description="Helical" evidence="6">
    <location>
        <begin position="386"/>
        <end position="415"/>
    </location>
</feature>
<protein>
    <submittedName>
        <fullName evidence="8">Putative exporter</fullName>
    </submittedName>
</protein>
<feature type="domain" description="Membrane transport protein MMPL" evidence="7">
    <location>
        <begin position="190"/>
        <end position="409"/>
    </location>
</feature>
<sequence length="830" mass="88939">MTPEESKSAPDPAPVTPHRSWRAIVIWLLLVLTGTGLLFRTSFTADLSAFLPRNPTQEQQMLVEQLRDGMVSRLILAGIEGGDARTHAALSKSLAKKMRSNDDFISVNNGEPVNQEKDRAYLFNNRYLLSPAITPERFTVAGLRTALNDTLDLLASPAGLFVKDVLPQDPTGEMATLLGQFNGGRQPNKMHGVWAAQDGKRALLIAQTHALGSDTDGQETAIKHIREKFEAAKTELAATEPQAVNTRIVLTGPGVFGVNARNTIADEALLFSIISASLIMAILFAVYRSGVAVMLGLMPVLSGVLAGTIAVSMGFGTVHGITLGFGTTLIGEAIDYSIYLFIQSGSARNSADWAKKSWPTIRLGVLTSMAGFGCLLFSGFPGLAQLGLFTIAGLTSAAFVTRFVLPSLLPVNFMVRDLTHIGLFAQKILHHLQRLRKLLFVIVLMSCTILWVNRDHLWQPELSALSPVSKAAQQLDADLRKDIGAPDVRYLVVVKGRTVEDVLQAAEKVSVQLDTLVEQHVLTAFETPTRYLPSLATQNARIASLPDAATLKQRLDQATLGLPFKPALLAPFLTSIDKLAGTAAQDESRNTRLLTRKDLAGTSMALATDSLLIEQRDVASGLLPLTAASEQVLDAEQIQAALQKSGVQQAYFIDLKTETNKLYRGYMHEAILLALCGLSAMIVLLAFNLRSAARLARVMVPLIGAVLTVAAILAISGQRMTILHLIGLLLIVAVGSNYALFFAQPATVIVKDPVSGVETSISQIKPTTLASLIFANITTVIGFGVLGFSSVPVLNAIGVTVGIGVVLALLFSAIYSGSNADARSKNKEAA</sequence>
<feature type="transmembrane region" description="Helical" evidence="6">
    <location>
        <begin position="268"/>
        <end position="287"/>
    </location>
</feature>
<feature type="transmembrane region" description="Helical" evidence="6">
    <location>
        <begin position="722"/>
        <end position="743"/>
    </location>
</feature>
<feature type="transmembrane region" description="Helical" evidence="6">
    <location>
        <begin position="321"/>
        <end position="342"/>
    </location>
</feature>
<organism evidence="8 9">
    <name type="scientific">Herminiimonas fonticola</name>
    <dbReference type="NCBI Taxonomy" id="303380"/>
    <lineage>
        <taxon>Bacteria</taxon>
        <taxon>Pseudomonadati</taxon>
        <taxon>Pseudomonadota</taxon>
        <taxon>Betaproteobacteria</taxon>
        <taxon>Burkholderiales</taxon>
        <taxon>Oxalobacteraceae</taxon>
        <taxon>Herminiimonas</taxon>
    </lineage>
</organism>
<dbReference type="OrthoDB" id="9780358at2"/>
<evidence type="ECO:0000313" key="9">
    <source>
        <dbReference type="Proteomes" id="UP000294737"/>
    </source>
</evidence>
<dbReference type="PANTHER" id="PTHR33406">
    <property type="entry name" value="MEMBRANE PROTEIN MJ1562-RELATED"/>
    <property type="match status" value="1"/>
</dbReference>
<dbReference type="Gene3D" id="1.20.1640.10">
    <property type="entry name" value="Multidrug efflux transporter AcrB transmembrane domain"/>
    <property type="match status" value="2"/>
</dbReference>
<evidence type="ECO:0000256" key="1">
    <source>
        <dbReference type="ARBA" id="ARBA00004651"/>
    </source>
</evidence>
<feature type="transmembrane region" description="Helical" evidence="6">
    <location>
        <begin position="698"/>
        <end position="716"/>
    </location>
</feature>
<gene>
    <name evidence="8" type="ORF">EV677_0717</name>
</gene>
<evidence type="ECO:0000256" key="2">
    <source>
        <dbReference type="ARBA" id="ARBA00022475"/>
    </source>
</evidence>
<dbReference type="InterPro" id="IPR050545">
    <property type="entry name" value="Mycobact_MmpL"/>
</dbReference>
<feature type="transmembrane region" description="Helical" evidence="6">
    <location>
        <begin position="294"/>
        <end position="315"/>
    </location>
</feature>
<keyword evidence="5 6" id="KW-0472">Membrane</keyword>
<accession>A0A4R6GJ53</accession>
<feature type="transmembrane region" description="Helical" evidence="6">
    <location>
        <begin position="794"/>
        <end position="815"/>
    </location>
</feature>
<dbReference type="PANTHER" id="PTHR33406:SF13">
    <property type="entry name" value="MEMBRANE PROTEIN YDFJ"/>
    <property type="match status" value="1"/>
</dbReference>
<evidence type="ECO:0000256" key="4">
    <source>
        <dbReference type="ARBA" id="ARBA00022989"/>
    </source>
</evidence>
<dbReference type="EMBL" id="SNWF01000004">
    <property type="protein sequence ID" value="TDN94175.1"/>
    <property type="molecule type" value="Genomic_DNA"/>
</dbReference>
<dbReference type="Pfam" id="PF03176">
    <property type="entry name" value="MMPL"/>
    <property type="match status" value="1"/>
</dbReference>
<dbReference type="SUPFAM" id="SSF82866">
    <property type="entry name" value="Multidrug efflux transporter AcrB transmembrane domain"/>
    <property type="match status" value="2"/>
</dbReference>